<dbReference type="STRING" id="1693.BMIN_0439"/>
<dbReference type="PANTHER" id="PTHR32024:SF1">
    <property type="entry name" value="KTR SYSTEM POTASSIUM UPTAKE PROTEIN B"/>
    <property type="match status" value="1"/>
</dbReference>
<feature type="transmembrane region" description="Helical" evidence="8">
    <location>
        <begin position="130"/>
        <end position="154"/>
    </location>
</feature>
<evidence type="ECO:0000313" key="9">
    <source>
        <dbReference type="EMBL" id="KFI72542.1"/>
    </source>
</evidence>
<feature type="transmembrane region" description="Helical" evidence="8">
    <location>
        <begin position="351"/>
        <end position="382"/>
    </location>
</feature>
<evidence type="ECO:0000256" key="8">
    <source>
        <dbReference type="SAM" id="Phobius"/>
    </source>
</evidence>
<comment type="subcellular location">
    <subcellularLocation>
        <location evidence="1">Cell membrane</location>
        <topology evidence="1">Multi-pass membrane protein</topology>
    </subcellularLocation>
</comment>
<evidence type="ECO:0000256" key="3">
    <source>
        <dbReference type="ARBA" id="ARBA00022475"/>
    </source>
</evidence>
<feature type="transmembrane region" description="Helical" evidence="8">
    <location>
        <begin position="181"/>
        <end position="205"/>
    </location>
</feature>
<proteinExistence type="predicted"/>
<dbReference type="GO" id="GO:0030001">
    <property type="term" value="P:metal ion transport"/>
    <property type="evidence" value="ECO:0007669"/>
    <property type="project" value="UniProtKB-ARBA"/>
</dbReference>
<sequence>MTMESDCLMMGDFARMLSPLIDDYPSNSDRSHGYAWWFSEHTINDRARFANHRRRHRPPLRLLGHPGRLTIAYFTTLIVVMTALLMCPAASRPTRYTPLSVAFFTAVSALSTCGISIVDTAGHWTMFGQGIILISVQLGGLGVMSFASIITIAVNRHMRASQRVLTAEELGTNRLSEIRSVLTLMVATTLSIELITFVALFPGLWKINNKDLGRTLWEAVFFAVSSYNNAGFTPDYAGLHVNSWSVGLPILLSAFAGTLGFPVLLNLLRSAQRGDGPRRWTLHTKLTLLTTGILVTLSLVWFLAVEWENPSLFKHADTATRIRHALAAAVMPRTSGFDPSWVPQVSEPTKVFMSVMMFIGGGSTSTAGGIRVTTFAVILLICRAAFTGHTDVNAFGRRLHTRTLMTAVSITASCLTLVLSASVGLMLLTGCSLTDALFETCSAFGLGGYSVGVASAADSGATTLLALVMVLGRLGPMTIAYAINRPSGNEVVHYPTESIVVG</sequence>
<keyword evidence="9" id="KW-0378">Hydrolase</keyword>
<dbReference type="AlphaFoldDB" id="A0A087BNE2"/>
<feature type="transmembrane region" description="Helical" evidence="8">
    <location>
        <begin position="244"/>
        <end position="265"/>
    </location>
</feature>
<evidence type="ECO:0000256" key="6">
    <source>
        <dbReference type="ARBA" id="ARBA00023065"/>
    </source>
</evidence>
<dbReference type="Pfam" id="PF02386">
    <property type="entry name" value="TrkH"/>
    <property type="match status" value="1"/>
</dbReference>
<evidence type="ECO:0000256" key="7">
    <source>
        <dbReference type="ARBA" id="ARBA00023136"/>
    </source>
</evidence>
<dbReference type="EMBL" id="JGZD01000009">
    <property type="protein sequence ID" value="KFI72542.1"/>
    <property type="molecule type" value="Genomic_DNA"/>
</dbReference>
<evidence type="ECO:0000256" key="2">
    <source>
        <dbReference type="ARBA" id="ARBA00022448"/>
    </source>
</evidence>
<keyword evidence="2" id="KW-0813">Transport</keyword>
<feature type="transmembrane region" description="Helical" evidence="8">
    <location>
        <begin position="403"/>
        <end position="428"/>
    </location>
</feature>
<keyword evidence="6" id="KW-0406">Ion transport</keyword>
<keyword evidence="7 8" id="KW-0472">Membrane</keyword>
<feature type="transmembrane region" description="Helical" evidence="8">
    <location>
        <begin position="448"/>
        <end position="471"/>
    </location>
</feature>
<keyword evidence="10" id="KW-1185">Reference proteome</keyword>
<keyword evidence="5 8" id="KW-1133">Transmembrane helix</keyword>
<reference evidence="9 10" key="1">
    <citation type="submission" date="2014-03" db="EMBL/GenBank/DDBJ databases">
        <title>Genomics of Bifidobacteria.</title>
        <authorList>
            <person name="Ventura M."/>
            <person name="Milani C."/>
            <person name="Lugli G.A."/>
        </authorList>
    </citation>
    <scope>NUCLEOTIDE SEQUENCE [LARGE SCALE GENOMIC DNA]</scope>
    <source>
        <strain evidence="9 10">LMG 11592</strain>
    </source>
</reference>
<dbReference type="eggNOG" id="COG0168">
    <property type="taxonomic scope" value="Bacteria"/>
</dbReference>
<evidence type="ECO:0000256" key="4">
    <source>
        <dbReference type="ARBA" id="ARBA00022692"/>
    </source>
</evidence>
<keyword evidence="4 8" id="KW-0812">Transmembrane</keyword>
<keyword evidence="3" id="KW-1003">Cell membrane</keyword>
<gene>
    <name evidence="9" type="ORF">BMIN_0439</name>
</gene>
<feature type="transmembrane region" description="Helical" evidence="8">
    <location>
        <begin position="286"/>
        <end position="304"/>
    </location>
</feature>
<evidence type="ECO:0000313" key="10">
    <source>
        <dbReference type="Proteomes" id="UP000029014"/>
    </source>
</evidence>
<dbReference type="InterPro" id="IPR003445">
    <property type="entry name" value="Cat_transpt"/>
</dbReference>
<evidence type="ECO:0000256" key="1">
    <source>
        <dbReference type="ARBA" id="ARBA00004651"/>
    </source>
</evidence>
<dbReference type="GO" id="GO:0005886">
    <property type="term" value="C:plasma membrane"/>
    <property type="evidence" value="ECO:0007669"/>
    <property type="project" value="UniProtKB-SubCell"/>
</dbReference>
<dbReference type="Proteomes" id="UP000029014">
    <property type="component" value="Unassembled WGS sequence"/>
</dbReference>
<feature type="transmembrane region" description="Helical" evidence="8">
    <location>
        <begin position="99"/>
        <end position="118"/>
    </location>
</feature>
<dbReference type="GO" id="GO:0016787">
    <property type="term" value="F:hydrolase activity"/>
    <property type="evidence" value="ECO:0007669"/>
    <property type="project" value="UniProtKB-KW"/>
</dbReference>
<name>A0A087BNE2_9BIFI</name>
<protein>
    <submittedName>
        <fullName evidence="9">TrkH family potassium uptake protein</fullName>
        <ecNumber evidence="9">3.6.3.14</ecNumber>
    </submittedName>
</protein>
<dbReference type="EC" id="3.6.3.14" evidence="9"/>
<dbReference type="PANTHER" id="PTHR32024">
    <property type="entry name" value="TRK SYSTEM POTASSIUM UPTAKE PROTEIN TRKG-RELATED"/>
    <property type="match status" value="1"/>
</dbReference>
<comment type="caution">
    <text evidence="9">The sequence shown here is derived from an EMBL/GenBank/DDBJ whole genome shotgun (WGS) entry which is preliminary data.</text>
</comment>
<feature type="transmembrane region" description="Helical" evidence="8">
    <location>
        <begin position="69"/>
        <end position="87"/>
    </location>
</feature>
<evidence type="ECO:0000256" key="5">
    <source>
        <dbReference type="ARBA" id="ARBA00022989"/>
    </source>
</evidence>
<organism evidence="9 10">
    <name type="scientific">Bifidobacterium minimum</name>
    <dbReference type="NCBI Taxonomy" id="1693"/>
    <lineage>
        <taxon>Bacteria</taxon>
        <taxon>Bacillati</taxon>
        <taxon>Actinomycetota</taxon>
        <taxon>Actinomycetes</taxon>
        <taxon>Bifidobacteriales</taxon>
        <taxon>Bifidobacteriaceae</taxon>
        <taxon>Bifidobacterium</taxon>
    </lineage>
</organism>
<dbReference type="GO" id="GO:0008324">
    <property type="term" value="F:monoatomic cation transmembrane transporter activity"/>
    <property type="evidence" value="ECO:0007669"/>
    <property type="project" value="InterPro"/>
</dbReference>
<accession>A0A087BNE2</accession>